<keyword evidence="3" id="KW-1185">Reference proteome</keyword>
<protein>
    <recommendedName>
        <fullName evidence="1">Bacteriophage tail tape measure N-terminal domain-containing protein</fullName>
    </recommendedName>
</protein>
<evidence type="ECO:0000259" key="1">
    <source>
        <dbReference type="Pfam" id="PF06791"/>
    </source>
</evidence>
<dbReference type="RefSeq" id="WP_078605291.1">
    <property type="nucleotide sequence ID" value="NZ_MPZV01000003.1"/>
</dbReference>
<sequence>MTDKTHSIGLLIDAAPAKKGAREFTAAIASVKRAVRDLERDTSGAFTKLKTIRPEIDVTPLKSAQREAKGLAAAQTSAASASDKAAAQIQRTALASASAIRQSEQAAQRLALRLSDLGDTAGIAQLEGALTRLKTDLLAASSPLDVRAAKSGFDDLRSGLLQTTVAAEHLRGEQAMLARQTEEASRAATQEANALNALRAKYDSVYASSEQYARALSEIQQLEDAGAMSAVKAAQAREVAAQSLLAAGAANDRFAKSARVSGHETAYMAAQFNDIGVMMAAGQNPFVLALQQGTQVSQMLNGLGGRAAILRTLAAGFTSMINPVSLVTIGVIAAGAALVQWMGSGKEATKSFADSLSDAESKITALRNATDALAGHNLRNLRQEYGAVNAALDAHLERLRKVAEIEAAMANGDMVASIRDALTSDGNPFTGDIDAVARAFDTSSDRARTFLGLMKDIQSARTFDDQLAAITKLRQEVESTTGGLDKAEGGARGVLAQLIRAEDAAMKLKAASEGSGTATNAAAGAASNLRAEIGTAADEAARLLQNLGSVPNALAIMGKSVAQQITAIQAQNKSLGIQLSEGWTAAAANRRVQLQDMVAHAQETGQTINVDQVAAEYKQIQELEALGQKQAELRKQLTAANKPARKGSRAKHLTDEQKAVEKLNNSLQDRVTGLNKERVALAASASGMFQNEEAAQAYAGAAAAMGGAVDAGTVAILKQIDAGISLNKALTEAARDPVREFEKGLPSWRAAANDIETNVIGGIQSSMHDLMTGDFSLEKLGDSILNSFADALAPLATGELLKATGLDQVIGGMGDMVAGWGGASVSADGSGVAAGGAQAATQISTAMMQAGQTVAAQIGQAMTSGGVQAQTSLQSGVAMGGAQAAQQQRLAGISTGVQVRAASTQGASSMRQGIVSGAQAGAPILGAAVAGGGTGGAAGGGLLASLGGWGGVLSMALGAFKEGGISTQPVGFSSTPVAAFRSAPHYAEGTHNTSGIPAVLHPNEAVIPLSKGRKVPVEMSDGGGGGKVYAPQTINMTVNTPDADSFRKSKKQIAADMARAGREAIRSND</sequence>
<dbReference type="InterPro" id="IPR009628">
    <property type="entry name" value="Phage_tape_measure_N"/>
</dbReference>
<comment type="caution">
    <text evidence="2">The sequence shown here is derived from an EMBL/GenBank/DDBJ whole genome shotgun (WGS) entry which is preliminary data.</text>
</comment>
<dbReference type="Pfam" id="PF06791">
    <property type="entry name" value="TMP_2"/>
    <property type="match status" value="1"/>
</dbReference>
<dbReference type="EMBL" id="MPZV01000003">
    <property type="protein sequence ID" value="OOY23437.1"/>
    <property type="molecule type" value="Genomic_DNA"/>
</dbReference>
<evidence type="ECO:0000313" key="2">
    <source>
        <dbReference type="EMBL" id="OOY23437.1"/>
    </source>
</evidence>
<reference evidence="2 3" key="1">
    <citation type="submission" date="2016-11" db="EMBL/GenBank/DDBJ databases">
        <title>A multilocus sequence analysis scheme for characterization of bacteria in the genus Thioclava.</title>
        <authorList>
            <person name="Liu Y."/>
            <person name="Shao Z."/>
        </authorList>
    </citation>
    <scope>NUCLEOTIDE SEQUENCE [LARGE SCALE GENOMIC DNA]</scope>
    <source>
        <strain evidence="2 3">TAW-CT134</strain>
    </source>
</reference>
<organism evidence="2 3">
    <name type="scientific">Thioclava sediminum</name>
    <dbReference type="NCBI Taxonomy" id="1915319"/>
    <lineage>
        <taxon>Bacteria</taxon>
        <taxon>Pseudomonadati</taxon>
        <taxon>Pseudomonadota</taxon>
        <taxon>Alphaproteobacteria</taxon>
        <taxon>Rhodobacterales</taxon>
        <taxon>Paracoccaceae</taxon>
        <taxon>Thioclava</taxon>
    </lineage>
</organism>
<evidence type="ECO:0000313" key="3">
    <source>
        <dbReference type="Proteomes" id="UP000190787"/>
    </source>
</evidence>
<dbReference type="Proteomes" id="UP000190787">
    <property type="component" value="Unassembled WGS sequence"/>
</dbReference>
<proteinExistence type="predicted"/>
<name>A0ABX3MUR5_9RHOB</name>
<feature type="domain" description="Bacteriophage tail tape measure N-terminal" evidence="1">
    <location>
        <begin position="252"/>
        <end position="356"/>
    </location>
</feature>
<accession>A0ABX3MUR5</accession>
<gene>
    <name evidence="2" type="ORF">BMI91_13160</name>
</gene>